<reference evidence="1" key="1">
    <citation type="journal article" date="2019" name="bioRxiv">
        <title>The Genome of the Zebra Mussel, Dreissena polymorpha: A Resource for Invasive Species Research.</title>
        <authorList>
            <person name="McCartney M.A."/>
            <person name="Auch B."/>
            <person name="Kono T."/>
            <person name="Mallez S."/>
            <person name="Zhang Y."/>
            <person name="Obille A."/>
            <person name="Becker A."/>
            <person name="Abrahante J.E."/>
            <person name="Garbe J."/>
            <person name="Badalamenti J.P."/>
            <person name="Herman A."/>
            <person name="Mangelson H."/>
            <person name="Liachko I."/>
            <person name="Sullivan S."/>
            <person name="Sone E.D."/>
            <person name="Koren S."/>
            <person name="Silverstein K.A.T."/>
            <person name="Beckman K.B."/>
            <person name="Gohl D.M."/>
        </authorList>
    </citation>
    <scope>NUCLEOTIDE SEQUENCE</scope>
    <source>
        <strain evidence="1">Duluth1</strain>
        <tissue evidence="1">Whole animal</tissue>
    </source>
</reference>
<sequence>MKPVQLLKRLRDTHGLLGQRIDELVNVEGCIERLEQVGVAVSRVAVCSFIEKVQCKAHVL</sequence>
<comment type="caution">
    <text evidence="1">The sequence shown here is derived from an EMBL/GenBank/DDBJ whole genome shotgun (WGS) entry which is preliminary data.</text>
</comment>
<name>A0A9D3Y8I7_DREPO</name>
<dbReference type="Proteomes" id="UP000828390">
    <property type="component" value="Unassembled WGS sequence"/>
</dbReference>
<dbReference type="EMBL" id="JAIWYP010000016">
    <property type="protein sequence ID" value="KAH3693739.1"/>
    <property type="molecule type" value="Genomic_DNA"/>
</dbReference>
<evidence type="ECO:0000313" key="1">
    <source>
        <dbReference type="EMBL" id="KAH3693739.1"/>
    </source>
</evidence>
<protein>
    <submittedName>
        <fullName evidence="1">Uncharacterized protein</fullName>
    </submittedName>
</protein>
<proteinExistence type="predicted"/>
<gene>
    <name evidence="1" type="ORF">DPMN_081179</name>
</gene>
<keyword evidence="2" id="KW-1185">Reference proteome</keyword>
<reference evidence="1" key="2">
    <citation type="submission" date="2020-11" db="EMBL/GenBank/DDBJ databases">
        <authorList>
            <person name="McCartney M.A."/>
            <person name="Auch B."/>
            <person name="Kono T."/>
            <person name="Mallez S."/>
            <person name="Becker A."/>
            <person name="Gohl D.M."/>
            <person name="Silverstein K.A.T."/>
            <person name="Koren S."/>
            <person name="Bechman K.B."/>
            <person name="Herman A."/>
            <person name="Abrahante J.E."/>
            <person name="Garbe J."/>
        </authorList>
    </citation>
    <scope>NUCLEOTIDE SEQUENCE</scope>
    <source>
        <strain evidence="1">Duluth1</strain>
        <tissue evidence="1">Whole animal</tissue>
    </source>
</reference>
<organism evidence="1 2">
    <name type="scientific">Dreissena polymorpha</name>
    <name type="common">Zebra mussel</name>
    <name type="synonym">Mytilus polymorpha</name>
    <dbReference type="NCBI Taxonomy" id="45954"/>
    <lineage>
        <taxon>Eukaryota</taxon>
        <taxon>Metazoa</taxon>
        <taxon>Spiralia</taxon>
        <taxon>Lophotrochozoa</taxon>
        <taxon>Mollusca</taxon>
        <taxon>Bivalvia</taxon>
        <taxon>Autobranchia</taxon>
        <taxon>Heteroconchia</taxon>
        <taxon>Euheterodonta</taxon>
        <taxon>Imparidentia</taxon>
        <taxon>Neoheterodontei</taxon>
        <taxon>Myida</taxon>
        <taxon>Dreissenoidea</taxon>
        <taxon>Dreissenidae</taxon>
        <taxon>Dreissena</taxon>
    </lineage>
</organism>
<dbReference type="AlphaFoldDB" id="A0A9D3Y8I7"/>
<accession>A0A9D3Y8I7</accession>
<evidence type="ECO:0000313" key="2">
    <source>
        <dbReference type="Proteomes" id="UP000828390"/>
    </source>
</evidence>